<dbReference type="GO" id="GO:0005549">
    <property type="term" value="F:odorant binding"/>
    <property type="evidence" value="ECO:0007669"/>
    <property type="project" value="InterPro"/>
</dbReference>
<keyword evidence="2" id="KW-1003">Cell membrane</keyword>
<dbReference type="InParanoid" id="E2AN88"/>
<evidence type="ECO:0000313" key="12">
    <source>
        <dbReference type="Proteomes" id="UP000000311"/>
    </source>
</evidence>
<feature type="transmembrane region" description="Helical" evidence="10">
    <location>
        <begin position="788"/>
        <end position="804"/>
    </location>
</feature>
<feature type="transmembrane region" description="Helical" evidence="10">
    <location>
        <begin position="287"/>
        <end position="308"/>
    </location>
</feature>
<gene>
    <name evidence="11" type="ORF">EAG_00785</name>
</gene>
<dbReference type="GO" id="GO:0004984">
    <property type="term" value="F:olfactory receptor activity"/>
    <property type="evidence" value="ECO:0007669"/>
    <property type="project" value="InterPro"/>
</dbReference>
<evidence type="ECO:0000256" key="9">
    <source>
        <dbReference type="ARBA" id="ARBA00023224"/>
    </source>
</evidence>
<name>E2AN88_CAMFO</name>
<evidence type="ECO:0008006" key="13">
    <source>
        <dbReference type="Google" id="ProtNLM"/>
    </source>
</evidence>
<keyword evidence="12" id="KW-1185">Reference proteome</keyword>
<feature type="transmembrane region" description="Helical" evidence="10">
    <location>
        <begin position="843"/>
        <end position="865"/>
    </location>
</feature>
<dbReference type="Pfam" id="PF02949">
    <property type="entry name" value="7tm_6"/>
    <property type="match status" value="3"/>
</dbReference>
<evidence type="ECO:0000313" key="11">
    <source>
        <dbReference type="EMBL" id="EFN65090.1"/>
    </source>
</evidence>
<keyword evidence="9" id="KW-0807">Transducer</keyword>
<protein>
    <recommendedName>
        <fullName evidence="13">Odorant receptor 13a</fullName>
    </recommendedName>
</protein>
<keyword evidence="7 10" id="KW-0472">Membrane</keyword>
<keyword evidence="5" id="KW-0552">Olfaction</keyword>
<accession>E2AN88</accession>
<organism evidence="12">
    <name type="scientific">Camponotus floridanus</name>
    <name type="common">Florida carpenter ant</name>
    <dbReference type="NCBI Taxonomy" id="104421"/>
    <lineage>
        <taxon>Eukaryota</taxon>
        <taxon>Metazoa</taxon>
        <taxon>Ecdysozoa</taxon>
        <taxon>Arthropoda</taxon>
        <taxon>Hexapoda</taxon>
        <taxon>Insecta</taxon>
        <taxon>Pterygota</taxon>
        <taxon>Neoptera</taxon>
        <taxon>Endopterygota</taxon>
        <taxon>Hymenoptera</taxon>
        <taxon>Apocrita</taxon>
        <taxon>Aculeata</taxon>
        <taxon>Formicoidea</taxon>
        <taxon>Formicidae</taxon>
        <taxon>Formicinae</taxon>
        <taxon>Camponotus</taxon>
    </lineage>
</organism>
<keyword evidence="4 10" id="KW-0812">Transmembrane</keyword>
<proteinExistence type="predicted"/>
<comment type="subcellular location">
    <subcellularLocation>
        <location evidence="1">Cell membrane</location>
        <topology evidence="1">Multi-pass membrane protein</topology>
    </subcellularLocation>
</comment>
<evidence type="ECO:0000256" key="3">
    <source>
        <dbReference type="ARBA" id="ARBA00022606"/>
    </source>
</evidence>
<evidence type="ECO:0000256" key="10">
    <source>
        <dbReference type="SAM" id="Phobius"/>
    </source>
</evidence>
<feature type="transmembrane region" description="Helical" evidence="10">
    <location>
        <begin position="182"/>
        <end position="203"/>
    </location>
</feature>
<dbReference type="PANTHER" id="PTHR21137">
    <property type="entry name" value="ODORANT RECEPTOR"/>
    <property type="match status" value="1"/>
</dbReference>
<dbReference type="Proteomes" id="UP000000311">
    <property type="component" value="Unassembled WGS sequence"/>
</dbReference>
<evidence type="ECO:0000256" key="7">
    <source>
        <dbReference type="ARBA" id="ARBA00023136"/>
    </source>
</evidence>
<feature type="transmembrane region" description="Helical" evidence="10">
    <location>
        <begin position="730"/>
        <end position="749"/>
    </location>
</feature>
<dbReference type="AlphaFoldDB" id="E2AN88"/>
<evidence type="ECO:0000256" key="4">
    <source>
        <dbReference type="ARBA" id="ARBA00022692"/>
    </source>
</evidence>
<dbReference type="InterPro" id="IPR004117">
    <property type="entry name" value="7tm6_olfct_rcpt"/>
</dbReference>
<dbReference type="OrthoDB" id="7548151at2759"/>
<evidence type="ECO:0000256" key="8">
    <source>
        <dbReference type="ARBA" id="ARBA00023170"/>
    </source>
</evidence>
<sequence length="923" mass="105476">MTNNYKPSVFMQLTGFLYILKSVVLIMIDDTSNSTKLAVTKLPFRVEYGHKIDQYFYLILTHNYLTVFSHVTATVATDTFYFILIQHACGMFSVVGHSLERIGKDSNNSFDSKPDKINDVNYYKVLDCLRKHLHVIEFAELIESTFADILLISISLNMIGGSICGIQVLINLNDAKDIIAPLAIYVAQLTHMFLQFWQAQFLLDYSVLPYESICKANWYYTSERCRKLLLLIMNRTILPCRITAGRVVILSIESFGVLKTCLETIEDDWSSLSSDMERAVLRRHSAYGQYITMTYGVFMQFVGVLLILKSLLVILIEDTSDATITSLAAESKLPFRVEYGEKFGRYLYPMTIHCYLAVFAHISITIAVDTFYIALVWHACGMFAIVGNTLEYIGKDSDNNFDLKPDKIVDGNYSKALECLRKHLHILYLLNDSTDIDDVFECVPSITIALMFSLKLVNVMIHSEKVGILRLRVNSVVKVCFKTMEEDWLSLKTDVEKAILRQYTEYGQYMSTSYAQSDWFSLSSDMERAVLRRHSAYGQYITMTYGVFMQFVGVLLILKSLLVILIEDTSDATITSLAAESKLPFRVEYGEKFGRYLYPMTIHCYLAVFAHISITIAVDTFYIALVWHACGMFAIVGNTLEYIGKDSDNNFDLKPDKIVDGNYSKALECLRKHLHVIQIHMTLVGIWPYNTIGIRYLRFVTMLTFSIGIVVPQILYLLNDSTDIDDVFECVPSITIALMFSLKLVNVMIHSEKIKVCFKTIEEDWLSLKTDVEKAILRQYTEYGHRMSLSYALIILVPALFHLLKPVITTLMENDIENITKSSISRASKFPFRVEYGEKLDQYFYVIMVHCCLAVFAHLVATVAVDSFYYTVIQHACGMFSIIGHMLENIGKNDDANLEENNIKDNNYGIALECLRRHLHVLE</sequence>
<dbReference type="PANTHER" id="PTHR21137:SF35">
    <property type="entry name" value="ODORANT RECEPTOR 19A-RELATED"/>
    <property type="match status" value="1"/>
</dbReference>
<evidence type="ECO:0000256" key="1">
    <source>
        <dbReference type="ARBA" id="ARBA00004651"/>
    </source>
</evidence>
<feature type="transmembrane region" description="Helical" evidence="10">
    <location>
        <begin position="370"/>
        <end position="390"/>
    </location>
</feature>
<dbReference type="EMBL" id="GL441149">
    <property type="protein sequence ID" value="EFN65090.1"/>
    <property type="molecule type" value="Genomic_DNA"/>
</dbReference>
<dbReference type="GO" id="GO:0007165">
    <property type="term" value="P:signal transduction"/>
    <property type="evidence" value="ECO:0007669"/>
    <property type="project" value="UniProtKB-KW"/>
</dbReference>
<feature type="transmembrane region" description="Helical" evidence="10">
    <location>
        <begin position="605"/>
        <end position="627"/>
    </location>
</feature>
<feature type="transmembrane region" description="Helical" evidence="10">
    <location>
        <begin position="696"/>
        <end position="718"/>
    </location>
</feature>
<evidence type="ECO:0000256" key="6">
    <source>
        <dbReference type="ARBA" id="ARBA00022989"/>
    </source>
</evidence>
<feature type="transmembrane region" description="Helical" evidence="10">
    <location>
        <begin position="9"/>
        <end position="28"/>
    </location>
</feature>
<keyword evidence="6 10" id="KW-1133">Transmembrane helix</keyword>
<keyword evidence="3" id="KW-0716">Sensory transduction</keyword>
<reference evidence="11 12" key="1">
    <citation type="journal article" date="2010" name="Science">
        <title>Genomic comparison of the ants Camponotus floridanus and Harpegnathos saltator.</title>
        <authorList>
            <person name="Bonasio R."/>
            <person name="Zhang G."/>
            <person name="Ye C."/>
            <person name="Mutti N.S."/>
            <person name="Fang X."/>
            <person name="Qin N."/>
            <person name="Donahue G."/>
            <person name="Yang P."/>
            <person name="Li Q."/>
            <person name="Li C."/>
            <person name="Zhang P."/>
            <person name="Huang Z."/>
            <person name="Berger S.L."/>
            <person name="Reinberg D."/>
            <person name="Wang J."/>
            <person name="Liebig J."/>
        </authorList>
    </citation>
    <scope>NUCLEOTIDE SEQUENCE [LARGE SCALE GENOMIC DNA]</scope>
    <source>
        <strain evidence="12">C129</strain>
    </source>
</reference>
<keyword evidence="8" id="KW-0675">Receptor</keyword>
<feature type="transmembrane region" description="Helical" evidence="10">
    <location>
        <begin position="346"/>
        <end position="364"/>
    </location>
</feature>
<evidence type="ECO:0000256" key="5">
    <source>
        <dbReference type="ARBA" id="ARBA00022725"/>
    </source>
</evidence>
<feature type="transmembrane region" description="Helical" evidence="10">
    <location>
        <begin position="149"/>
        <end position="170"/>
    </location>
</feature>
<feature type="transmembrane region" description="Helical" evidence="10">
    <location>
        <begin position="540"/>
        <end position="566"/>
    </location>
</feature>
<dbReference type="GO" id="GO:0005886">
    <property type="term" value="C:plasma membrane"/>
    <property type="evidence" value="ECO:0007669"/>
    <property type="project" value="UniProtKB-SubCell"/>
</dbReference>
<evidence type="ECO:0000256" key="2">
    <source>
        <dbReference type="ARBA" id="ARBA00022475"/>
    </source>
</evidence>